<feature type="chain" id="PRO_5046563752" evidence="5">
    <location>
        <begin position="24"/>
        <end position="540"/>
    </location>
</feature>
<proteinExistence type="inferred from homology"/>
<sequence>MRKRNLAIVAIVGTCAMMMTACANRSISSTKQVLNWSENAELSTQDPSLTTDSTSFQAEVNTQEGLYRLDKKQKPKLALAKSEKTTNGGKTYTFDLRKNAKWSNGEPITADDFVYSLRRTLTPSTKSSMAFYLYQIKNAQEINSGKRKPITLGVKALGKHRLQIQLIRPVSYFKRLLAFPLFFPQNQRYEEKVGKKYGTAAKYNVFSGPFKMVGWTGNNRKFSLVKNKNYWDAKNVKLNRVNETISESATTSYNLYQSGQLDETYLSGQEVAANKNSKQFYQRPVSALQRLDFNMKKLRVFNNIHMRKAISLAINRQDLASVLKDGSKPAQGFVPSGMGKNPKTGEQFYREAYVKSGVESNLAQAKKELQTAYQQTGTKSLNVTLSTSDTDSGKQIGEFLQSNLERLPGVKISISTLPYTTLIKRQQSGNFDITVQTWKAILSDPINFLDVFESTSSYDNSGWKNTQYNKLLTQSEDKYGNQPVKRWANLVAAEKILMKQQATVPLVQLANPQLLKSKVKDVTFNPVGIPYDFKNVYLAN</sequence>
<dbReference type="CDD" id="cd08504">
    <property type="entry name" value="PBP2_OppA"/>
    <property type="match status" value="1"/>
</dbReference>
<dbReference type="SUPFAM" id="SSF53850">
    <property type="entry name" value="Periplasmic binding protein-like II"/>
    <property type="match status" value="1"/>
</dbReference>
<keyword evidence="3" id="KW-0813">Transport</keyword>
<evidence type="ECO:0000256" key="2">
    <source>
        <dbReference type="ARBA" id="ARBA00005695"/>
    </source>
</evidence>
<dbReference type="Pfam" id="PF00496">
    <property type="entry name" value="SBP_bac_5"/>
    <property type="match status" value="1"/>
</dbReference>
<dbReference type="PANTHER" id="PTHR30290:SF10">
    <property type="entry name" value="PERIPLASMIC OLIGOPEPTIDE-BINDING PROTEIN-RELATED"/>
    <property type="match status" value="1"/>
</dbReference>
<dbReference type="InterPro" id="IPR030678">
    <property type="entry name" value="Peptide/Ni-bd"/>
</dbReference>
<comment type="similarity">
    <text evidence="2">Belongs to the bacterial solute-binding protein 5 family.</text>
</comment>
<dbReference type="InterPro" id="IPR000914">
    <property type="entry name" value="SBP_5_dom"/>
</dbReference>
<organism evidence="7 8">
    <name type="scientific">Lactobacillus kefiranofaciens</name>
    <dbReference type="NCBI Taxonomy" id="267818"/>
    <lineage>
        <taxon>Bacteria</taxon>
        <taxon>Bacillati</taxon>
        <taxon>Bacillota</taxon>
        <taxon>Bacilli</taxon>
        <taxon>Lactobacillales</taxon>
        <taxon>Lactobacillaceae</taxon>
        <taxon>Lactobacillus</taxon>
    </lineage>
</organism>
<evidence type="ECO:0000256" key="1">
    <source>
        <dbReference type="ARBA" id="ARBA00004193"/>
    </source>
</evidence>
<evidence type="ECO:0000256" key="5">
    <source>
        <dbReference type="SAM" id="SignalP"/>
    </source>
</evidence>
<evidence type="ECO:0000313" key="8">
    <source>
        <dbReference type="Proteomes" id="UP000181860"/>
    </source>
</evidence>
<accession>A0ABY0MHM3</accession>
<feature type="signal peptide" evidence="5">
    <location>
        <begin position="1"/>
        <end position="23"/>
    </location>
</feature>
<dbReference type="EMBL" id="FMXC01000035">
    <property type="protein sequence ID" value="SDA67251.1"/>
    <property type="molecule type" value="Genomic_DNA"/>
</dbReference>
<comment type="caution">
    <text evidence="7">The sequence shown here is derived from an EMBL/GenBank/DDBJ whole genome shotgun (WGS) entry which is preliminary data.</text>
</comment>
<keyword evidence="8" id="KW-1185">Reference proteome</keyword>
<evidence type="ECO:0000259" key="6">
    <source>
        <dbReference type="Pfam" id="PF00496"/>
    </source>
</evidence>
<reference evidence="7 8" key="1">
    <citation type="submission" date="2016-10" db="EMBL/GenBank/DDBJ databases">
        <authorList>
            <person name="Varghese N."/>
            <person name="Submissions S."/>
        </authorList>
    </citation>
    <scope>NUCLEOTIDE SEQUENCE [LARGE SCALE GENOMIC DNA]</scope>
    <source>
        <strain evidence="7 8">ATCC 43761</strain>
    </source>
</reference>
<evidence type="ECO:0000256" key="4">
    <source>
        <dbReference type="ARBA" id="ARBA00022729"/>
    </source>
</evidence>
<dbReference type="Gene3D" id="3.90.76.10">
    <property type="entry name" value="Dipeptide-binding Protein, Domain 1"/>
    <property type="match status" value="1"/>
</dbReference>
<dbReference type="Gene3D" id="3.10.105.10">
    <property type="entry name" value="Dipeptide-binding Protein, Domain 3"/>
    <property type="match status" value="1"/>
</dbReference>
<evidence type="ECO:0000256" key="3">
    <source>
        <dbReference type="ARBA" id="ARBA00022448"/>
    </source>
</evidence>
<dbReference type="PANTHER" id="PTHR30290">
    <property type="entry name" value="PERIPLASMIC BINDING COMPONENT OF ABC TRANSPORTER"/>
    <property type="match status" value="1"/>
</dbReference>
<dbReference type="PIRSF" id="PIRSF002741">
    <property type="entry name" value="MppA"/>
    <property type="match status" value="1"/>
</dbReference>
<comment type="subcellular location">
    <subcellularLocation>
        <location evidence="1">Cell membrane</location>
        <topology evidence="1">Lipid-anchor</topology>
    </subcellularLocation>
</comment>
<protein>
    <submittedName>
        <fullName evidence="7">Oligopeptide transport system substrate-binding protein</fullName>
    </submittedName>
</protein>
<dbReference type="RefSeq" id="WP_056956909.1">
    <property type="nucleotide sequence ID" value="NZ_FMXC01000035.1"/>
</dbReference>
<keyword evidence="4 5" id="KW-0732">Signal</keyword>
<gene>
    <name evidence="7" type="ORF">SAMN02983011_02063</name>
</gene>
<dbReference type="Proteomes" id="UP000181860">
    <property type="component" value="Unassembled WGS sequence"/>
</dbReference>
<dbReference type="PROSITE" id="PS51257">
    <property type="entry name" value="PROKAR_LIPOPROTEIN"/>
    <property type="match status" value="1"/>
</dbReference>
<name>A0ABY0MHM3_9LACO</name>
<dbReference type="PROSITE" id="PS01040">
    <property type="entry name" value="SBP_BACTERIAL_5"/>
    <property type="match status" value="1"/>
</dbReference>
<dbReference type="InterPro" id="IPR023765">
    <property type="entry name" value="SBP_5_CS"/>
</dbReference>
<dbReference type="InterPro" id="IPR039424">
    <property type="entry name" value="SBP_5"/>
</dbReference>
<feature type="domain" description="Solute-binding protein family 5" evidence="6">
    <location>
        <begin position="74"/>
        <end position="457"/>
    </location>
</feature>
<dbReference type="Gene3D" id="3.40.190.10">
    <property type="entry name" value="Periplasmic binding protein-like II"/>
    <property type="match status" value="1"/>
</dbReference>
<evidence type="ECO:0000313" key="7">
    <source>
        <dbReference type="EMBL" id="SDA67251.1"/>
    </source>
</evidence>